<accession>A0A4Y2DK48</accession>
<comment type="caution">
    <text evidence="2">The sequence shown here is derived from an EMBL/GenBank/DDBJ whole genome shotgun (WGS) entry which is preliminary data.</text>
</comment>
<keyword evidence="3" id="KW-1185">Reference proteome</keyword>
<gene>
    <name evidence="2" type="ORF">AVEN_140202_1</name>
    <name evidence="1" type="ORF">AVEN_64003_1</name>
</gene>
<dbReference type="EMBL" id="BGPR01243099">
    <property type="protein sequence ID" value="GBM16589.1"/>
    <property type="molecule type" value="Genomic_DNA"/>
</dbReference>
<protein>
    <submittedName>
        <fullName evidence="2">Uncharacterized protein</fullName>
    </submittedName>
</protein>
<proteinExistence type="predicted"/>
<evidence type="ECO:0000313" key="3">
    <source>
        <dbReference type="Proteomes" id="UP000499080"/>
    </source>
</evidence>
<evidence type="ECO:0000313" key="1">
    <source>
        <dbReference type="EMBL" id="GBM10885.1"/>
    </source>
</evidence>
<reference evidence="2 3" key="1">
    <citation type="journal article" date="2019" name="Sci. Rep.">
        <title>Orb-weaving spider Araneus ventricosus genome elucidates the spidroin gene catalogue.</title>
        <authorList>
            <person name="Kono N."/>
            <person name="Nakamura H."/>
            <person name="Ohtoshi R."/>
            <person name="Moran D.A.P."/>
            <person name="Shinohara A."/>
            <person name="Yoshida Y."/>
            <person name="Fujiwara M."/>
            <person name="Mori M."/>
            <person name="Tomita M."/>
            <person name="Arakawa K."/>
        </authorList>
    </citation>
    <scope>NUCLEOTIDE SEQUENCE [LARGE SCALE GENOMIC DNA]</scope>
</reference>
<name>A0A4Y2DK48_ARAVE</name>
<dbReference type="Proteomes" id="UP000499080">
    <property type="component" value="Unassembled WGS sequence"/>
</dbReference>
<sequence length="48" mass="5413">MRIQDEVGDWLEDEFSKLKLSGKNTVLKDAEILTKILKDLKSHVDAAA</sequence>
<dbReference type="EMBL" id="BGPR01241388">
    <property type="protein sequence ID" value="GBM10885.1"/>
    <property type="molecule type" value="Genomic_DNA"/>
</dbReference>
<evidence type="ECO:0000313" key="2">
    <source>
        <dbReference type="EMBL" id="GBM16589.1"/>
    </source>
</evidence>
<organism evidence="2 3">
    <name type="scientific">Araneus ventricosus</name>
    <name type="common">Orbweaver spider</name>
    <name type="synonym">Epeira ventricosa</name>
    <dbReference type="NCBI Taxonomy" id="182803"/>
    <lineage>
        <taxon>Eukaryota</taxon>
        <taxon>Metazoa</taxon>
        <taxon>Ecdysozoa</taxon>
        <taxon>Arthropoda</taxon>
        <taxon>Chelicerata</taxon>
        <taxon>Arachnida</taxon>
        <taxon>Araneae</taxon>
        <taxon>Araneomorphae</taxon>
        <taxon>Entelegynae</taxon>
        <taxon>Araneoidea</taxon>
        <taxon>Araneidae</taxon>
        <taxon>Araneus</taxon>
    </lineage>
</organism>
<dbReference type="AlphaFoldDB" id="A0A4Y2DK48"/>
<feature type="non-terminal residue" evidence="2">
    <location>
        <position position="48"/>
    </location>
</feature>